<evidence type="ECO:0000313" key="3">
    <source>
        <dbReference type="Proteomes" id="UP000182573"/>
    </source>
</evidence>
<gene>
    <name evidence="2" type="ORF">SAMN05443574_14013</name>
</gene>
<keyword evidence="1" id="KW-0472">Membrane</keyword>
<feature type="transmembrane region" description="Helical" evidence="1">
    <location>
        <begin position="66"/>
        <end position="91"/>
    </location>
</feature>
<feature type="transmembrane region" description="Helical" evidence="1">
    <location>
        <begin position="24"/>
        <end position="45"/>
    </location>
</feature>
<dbReference type="EMBL" id="FNOF01000040">
    <property type="protein sequence ID" value="SDX38313.1"/>
    <property type="molecule type" value="Genomic_DNA"/>
</dbReference>
<sequence length="174" mass="18886">MECSYFKILQQKLLAKKKGSVDDLFHIAALLFGFGVSLVVASKLLDSLMQNQFFAGKAPMQSAAQALSILDYGMIFLTVGLFVSSIILAAYIPANRIYLPISLLTLVIAVFTSAQLANAYTVIASTQAFQAVTDTLPWATRILYNFPYLIGIGGFLIILAMYTRDSGGGTRVAR</sequence>
<feature type="transmembrane region" description="Helical" evidence="1">
    <location>
        <begin position="97"/>
        <end position="121"/>
    </location>
</feature>
<dbReference type="Proteomes" id="UP000182573">
    <property type="component" value="Unassembled WGS sequence"/>
</dbReference>
<evidence type="ECO:0000313" key="2">
    <source>
        <dbReference type="EMBL" id="SDX38313.1"/>
    </source>
</evidence>
<proteinExistence type="predicted"/>
<feature type="transmembrane region" description="Helical" evidence="1">
    <location>
        <begin position="142"/>
        <end position="162"/>
    </location>
</feature>
<evidence type="ECO:0000256" key="1">
    <source>
        <dbReference type="SAM" id="Phobius"/>
    </source>
</evidence>
<keyword evidence="1" id="KW-1133">Transmembrane helix</keyword>
<dbReference type="RefSeq" id="WP_004517224.1">
    <property type="nucleotide sequence ID" value="NZ_FNOF01000040.1"/>
</dbReference>
<protein>
    <submittedName>
        <fullName evidence="2">Uncharacterized protein</fullName>
    </submittedName>
</protein>
<keyword evidence="1" id="KW-0812">Transmembrane</keyword>
<reference evidence="2 3" key="1">
    <citation type="submission" date="2016-10" db="EMBL/GenBank/DDBJ databases">
        <authorList>
            <person name="de Groot N.N."/>
        </authorList>
    </citation>
    <scope>NUCLEOTIDE SEQUENCE [LARGE SCALE GENOMIC DNA]</scope>
    <source>
        <strain evidence="2 3">DSM 3756</strain>
    </source>
</reference>
<accession>A0A1H3B8S2</accession>
<organism evidence="2 3">
    <name type="scientific">Haloarcula vallismortis</name>
    <name type="common">Halobacterium vallismortis</name>
    <dbReference type="NCBI Taxonomy" id="28442"/>
    <lineage>
        <taxon>Archaea</taxon>
        <taxon>Methanobacteriati</taxon>
        <taxon>Methanobacteriota</taxon>
        <taxon>Stenosarchaea group</taxon>
        <taxon>Halobacteria</taxon>
        <taxon>Halobacteriales</taxon>
        <taxon>Haloarculaceae</taxon>
        <taxon>Haloarcula</taxon>
    </lineage>
</organism>
<dbReference type="AlphaFoldDB" id="A0A1H3B8S2"/>
<name>A0A1H3B8S2_HALVA</name>